<evidence type="ECO:0000313" key="1">
    <source>
        <dbReference type="EMBL" id="MER6618291.1"/>
    </source>
</evidence>
<dbReference type="EMBL" id="JBEPBX010000056">
    <property type="protein sequence ID" value="MER6618291.1"/>
    <property type="molecule type" value="Genomic_DNA"/>
</dbReference>
<comment type="caution">
    <text evidence="1">The sequence shown here is derived from an EMBL/GenBank/DDBJ whole genome shotgun (WGS) entry which is preliminary data.</text>
</comment>
<name>A0ABV1V5J3_9ACTN</name>
<keyword evidence="2" id="KW-1185">Reference proteome</keyword>
<organism evidence="1 2">
    <name type="scientific">Streptomyces xantholiticus</name>
    <dbReference type="NCBI Taxonomy" id="68285"/>
    <lineage>
        <taxon>Bacteria</taxon>
        <taxon>Bacillati</taxon>
        <taxon>Actinomycetota</taxon>
        <taxon>Actinomycetes</taxon>
        <taxon>Kitasatosporales</taxon>
        <taxon>Streptomycetaceae</taxon>
        <taxon>Streptomyces</taxon>
    </lineage>
</organism>
<sequence length="44" mass="4944">MSQQIAETTEAQAVAVEVTEEVLAEELEFDRETLNDLLAVKHRS</sequence>
<gene>
    <name evidence="1" type="ORF">ABT276_34310</name>
</gene>
<accession>A0ABV1V5J3</accession>
<reference evidence="1 2" key="1">
    <citation type="submission" date="2024-06" db="EMBL/GenBank/DDBJ databases">
        <title>The Natural Products Discovery Center: Release of the First 8490 Sequenced Strains for Exploring Actinobacteria Biosynthetic Diversity.</title>
        <authorList>
            <person name="Kalkreuter E."/>
            <person name="Kautsar S.A."/>
            <person name="Yang D."/>
            <person name="Bader C.D."/>
            <person name="Teijaro C.N."/>
            <person name="Fluegel L."/>
            <person name="Davis C.M."/>
            <person name="Simpson J.R."/>
            <person name="Lauterbach L."/>
            <person name="Steele A.D."/>
            <person name="Gui C."/>
            <person name="Meng S."/>
            <person name="Li G."/>
            <person name="Viehrig K."/>
            <person name="Ye F."/>
            <person name="Su P."/>
            <person name="Kiefer A.F."/>
            <person name="Nichols A."/>
            <person name="Cepeda A.J."/>
            <person name="Yan W."/>
            <person name="Fan B."/>
            <person name="Jiang Y."/>
            <person name="Adhikari A."/>
            <person name="Zheng C.-J."/>
            <person name="Schuster L."/>
            <person name="Cowan T.M."/>
            <person name="Smanski M.J."/>
            <person name="Chevrette M.G."/>
            <person name="De Carvalho L.P.S."/>
            <person name="Shen B."/>
        </authorList>
    </citation>
    <scope>NUCLEOTIDE SEQUENCE [LARGE SCALE GENOMIC DNA]</scope>
    <source>
        <strain evidence="1 2">NPDC000837</strain>
    </source>
</reference>
<evidence type="ECO:0000313" key="2">
    <source>
        <dbReference type="Proteomes" id="UP001445472"/>
    </source>
</evidence>
<proteinExistence type="predicted"/>
<dbReference type="Proteomes" id="UP001445472">
    <property type="component" value="Unassembled WGS sequence"/>
</dbReference>
<dbReference type="RefSeq" id="WP_267895539.1">
    <property type="nucleotide sequence ID" value="NZ_JBEPBX010000056.1"/>
</dbReference>
<protein>
    <submittedName>
        <fullName evidence="1">Uncharacterized protein</fullName>
    </submittedName>
</protein>